<evidence type="ECO:0000313" key="2">
    <source>
        <dbReference type="Proteomes" id="UP001597451"/>
    </source>
</evidence>
<dbReference type="InterPro" id="IPR038695">
    <property type="entry name" value="Saro_0823-like_sf"/>
</dbReference>
<dbReference type="Pfam" id="PF02643">
    <property type="entry name" value="DUF192"/>
    <property type="match status" value="1"/>
</dbReference>
<dbReference type="Proteomes" id="UP001597451">
    <property type="component" value="Unassembled WGS sequence"/>
</dbReference>
<accession>A0ABW5PWA3</accession>
<name>A0ABW5PWA3_9BACI</name>
<keyword evidence="2" id="KW-1185">Reference proteome</keyword>
<gene>
    <name evidence="1" type="ORF">ACFSUN_02330</name>
</gene>
<organism evidence="1 2">
    <name type="scientific">Oceanobacillus kapialis</name>
    <dbReference type="NCBI Taxonomy" id="481353"/>
    <lineage>
        <taxon>Bacteria</taxon>
        <taxon>Bacillati</taxon>
        <taxon>Bacillota</taxon>
        <taxon>Bacilli</taxon>
        <taxon>Bacillales</taxon>
        <taxon>Bacillaceae</taxon>
        <taxon>Oceanobacillus</taxon>
    </lineage>
</organism>
<protein>
    <submittedName>
        <fullName evidence="1">DUF192 domain-containing protein</fullName>
    </submittedName>
</protein>
<proteinExistence type="predicted"/>
<dbReference type="RefSeq" id="WP_379560280.1">
    <property type="nucleotide sequence ID" value="NZ_JBHUMX010000004.1"/>
</dbReference>
<dbReference type="Gene3D" id="2.60.120.1140">
    <property type="entry name" value="Protein of unknown function DUF192"/>
    <property type="match status" value="1"/>
</dbReference>
<reference evidence="2" key="1">
    <citation type="journal article" date="2019" name="Int. J. Syst. Evol. Microbiol.">
        <title>The Global Catalogue of Microorganisms (GCM) 10K type strain sequencing project: providing services to taxonomists for standard genome sequencing and annotation.</title>
        <authorList>
            <consortium name="The Broad Institute Genomics Platform"/>
            <consortium name="The Broad Institute Genome Sequencing Center for Infectious Disease"/>
            <person name="Wu L."/>
            <person name="Ma J."/>
        </authorList>
    </citation>
    <scope>NUCLEOTIDE SEQUENCE [LARGE SCALE GENOMIC DNA]</scope>
    <source>
        <strain evidence="2">TISTR 1858</strain>
    </source>
</reference>
<dbReference type="InterPro" id="IPR003795">
    <property type="entry name" value="DUF192"/>
</dbReference>
<dbReference type="PANTHER" id="PTHR37953:SF1">
    <property type="entry name" value="UPF0127 PROTEIN MJ1496"/>
    <property type="match status" value="1"/>
</dbReference>
<dbReference type="PANTHER" id="PTHR37953">
    <property type="entry name" value="UPF0127 PROTEIN MJ1496"/>
    <property type="match status" value="1"/>
</dbReference>
<sequence>MENRIKTKMIKIISGNRKTRLTVQVADTQEKIEKGLMLVEKLPENEGMLFVFSRKIYAGFWMKDTLIPLSIAFLDLDGEILNILDMEPCKGNECPIYYPKFSYRYAIEVNKGWFEKNRIKEGDYVKFV</sequence>
<dbReference type="EMBL" id="JBHUMX010000004">
    <property type="protein sequence ID" value="MFD2627627.1"/>
    <property type="molecule type" value="Genomic_DNA"/>
</dbReference>
<evidence type="ECO:0000313" key="1">
    <source>
        <dbReference type="EMBL" id="MFD2627627.1"/>
    </source>
</evidence>
<comment type="caution">
    <text evidence="1">The sequence shown here is derived from an EMBL/GenBank/DDBJ whole genome shotgun (WGS) entry which is preliminary data.</text>
</comment>